<feature type="signal peptide" evidence="1">
    <location>
        <begin position="1"/>
        <end position="23"/>
    </location>
</feature>
<evidence type="ECO:0008006" key="4">
    <source>
        <dbReference type="Google" id="ProtNLM"/>
    </source>
</evidence>
<reference evidence="2 3" key="1">
    <citation type="journal article" date="2016" name="Microbes Environ.">
        <title>Phylogenetically diverse aerobic anoxygenic phototrophic bacteria isolated from epilithic biofilms in Tama river, Japan.</title>
        <authorList>
            <person name="Hirose S."/>
            <person name="Matsuura K."/>
            <person name="Haruta S."/>
        </authorList>
    </citation>
    <scope>NUCLEOTIDE SEQUENCE [LARGE SCALE GENOMIC DNA]</scope>
    <source>
        <strain evidence="2 3">S08</strain>
    </source>
</reference>
<dbReference type="InterPro" id="IPR007410">
    <property type="entry name" value="LpqE-like"/>
</dbReference>
<dbReference type="Proteomes" id="UP000831327">
    <property type="component" value="Chromosome"/>
</dbReference>
<dbReference type="EMBL" id="AP025637">
    <property type="protein sequence ID" value="BDG71679.1"/>
    <property type="molecule type" value="Genomic_DNA"/>
</dbReference>
<dbReference type="Gene3D" id="2.60.40.1890">
    <property type="entry name" value="PCu(A)C copper chaperone"/>
    <property type="match status" value="1"/>
</dbReference>
<keyword evidence="1" id="KW-0732">Signal</keyword>
<feature type="chain" id="PRO_5045155309" description="Copper chaperone PCu(A)C" evidence="1">
    <location>
        <begin position="24"/>
        <end position="165"/>
    </location>
</feature>
<keyword evidence="3" id="KW-1185">Reference proteome</keyword>
<protein>
    <recommendedName>
        <fullName evidence="4">Copper chaperone PCu(A)C</fullName>
    </recommendedName>
</protein>
<evidence type="ECO:0000313" key="3">
    <source>
        <dbReference type="Proteomes" id="UP000831327"/>
    </source>
</evidence>
<gene>
    <name evidence="2" type="ORF">Rmf_16080</name>
</gene>
<dbReference type="InterPro" id="IPR058248">
    <property type="entry name" value="Lxx211020-like"/>
</dbReference>
<sequence length="165" mass="17105">MRRTLLRAVLMTGAAFVSLPLLGAPVAAHDFRDGDLAIDHPWTRAVGASAPTAAGYMVIRNTGSAPDRLVAAETPRAARVELHEMSVTDGIMRMRPIDGGIALPPGGEVRLAPGGQHLMLIGPQGGFQQGASVPLTLVFERAGRVAVELAVDAPGARGTGPHQGH</sequence>
<proteinExistence type="predicted"/>
<dbReference type="Pfam" id="PF04314">
    <property type="entry name" value="PCuAC"/>
    <property type="match status" value="1"/>
</dbReference>
<evidence type="ECO:0000256" key="1">
    <source>
        <dbReference type="SAM" id="SignalP"/>
    </source>
</evidence>
<name>A0ABN6NZ24_9PROT</name>
<dbReference type="SUPFAM" id="SSF110087">
    <property type="entry name" value="DR1885-like metal-binding protein"/>
    <property type="match status" value="1"/>
</dbReference>
<accession>A0ABN6NZ24</accession>
<dbReference type="InterPro" id="IPR036182">
    <property type="entry name" value="PCuAC_sf"/>
</dbReference>
<organism evidence="2 3">
    <name type="scientific">Roseomonas fluvialis</name>
    <dbReference type="NCBI Taxonomy" id="1750527"/>
    <lineage>
        <taxon>Bacteria</taxon>
        <taxon>Pseudomonadati</taxon>
        <taxon>Pseudomonadota</taxon>
        <taxon>Alphaproteobacteria</taxon>
        <taxon>Acetobacterales</taxon>
        <taxon>Roseomonadaceae</taxon>
        <taxon>Roseomonas</taxon>
    </lineage>
</organism>
<dbReference type="PANTHER" id="PTHR36302:SF1">
    <property type="entry name" value="COPPER CHAPERONE PCU(A)C"/>
    <property type="match status" value="1"/>
</dbReference>
<evidence type="ECO:0000313" key="2">
    <source>
        <dbReference type="EMBL" id="BDG71679.1"/>
    </source>
</evidence>
<dbReference type="RefSeq" id="WP_244458926.1">
    <property type="nucleotide sequence ID" value="NZ_AP025637.1"/>
</dbReference>
<dbReference type="PANTHER" id="PTHR36302">
    <property type="entry name" value="BLR7088 PROTEIN"/>
    <property type="match status" value="1"/>
</dbReference>